<protein>
    <submittedName>
        <fullName evidence="2">Uncharacterized protein</fullName>
    </submittedName>
</protein>
<accession>A0A290MTW6</accession>
<name>A0A290MTW6_CAUVI</name>
<evidence type="ECO:0000313" key="3">
    <source>
        <dbReference type="Proteomes" id="UP000217311"/>
    </source>
</evidence>
<evidence type="ECO:0000313" key="2">
    <source>
        <dbReference type="EMBL" id="ATC33292.1"/>
    </source>
</evidence>
<feature type="region of interest" description="Disordered" evidence="1">
    <location>
        <begin position="1"/>
        <end position="47"/>
    </location>
</feature>
<sequence>MSTARGGRQGAGGDDGGQGRGEAEEAGAGRHDDRSHGGVARSRRSNAKLVAVTGSARVAVGRIPPFSLIFKGAGDERWFRF</sequence>
<proteinExistence type="predicted"/>
<evidence type="ECO:0000256" key="1">
    <source>
        <dbReference type="SAM" id="MobiDB-lite"/>
    </source>
</evidence>
<reference evidence="3" key="1">
    <citation type="submission" date="2017-09" db="EMBL/GenBank/DDBJ databases">
        <title>Genome evolution observed in wild isolates of Caulobacter crescentus.</title>
        <authorList>
            <person name="Ely B."/>
            <person name="Wilson K."/>
            <person name="Scott D."/>
        </authorList>
    </citation>
    <scope>NUCLEOTIDE SEQUENCE [LARGE SCALE GENOMIC DNA]</scope>
    <source>
        <strain evidence="3">CB13b1a</strain>
    </source>
</reference>
<feature type="compositionally biased region" description="Gly residues" evidence="1">
    <location>
        <begin position="7"/>
        <end position="20"/>
    </location>
</feature>
<gene>
    <name evidence="2" type="ORF">CA606_13665</name>
</gene>
<dbReference type="EMBL" id="CP023315">
    <property type="protein sequence ID" value="ATC33292.1"/>
    <property type="molecule type" value="Genomic_DNA"/>
</dbReference>
<dbReference type="Proteomes" id="UP000217311">
    <property type="component" value="Chromosome"/>
</dbReference>
<organism evidence="2 3">
    <name type="scientific">Caulobacter vibrioides</name>
    <name type="common">Caulobacter crescentus</name>
    <dbReference type="NCBI Taxonomy" id="155892"/>
    <lineage>
        <taxon>Bacteria</taxon>
        <taxon>Pseudomonadati</taxon>
        <taxon>Pseudomonadota</taxon>
        <taxon>Alphaproteobacteria</taxon>
        <taxon>Caulobacterales</taxon>
        <taxon>Caulobacteraceae</taxon>
        <taxon>Caulobacter</taxon>
    </lineage>
</organism>
<feature type="compositionally biased region" description="Basic and acidic residues" evidence="1">
    <location>
        <begin position="21"/>
        <end position="36"/>
    </location>
</feature>
<dbReference type="AlphaFoldDB" id="A0A290MTW6"/>